<dbReference type="Gene3D" id="3.40.850.10">
    <property type="entry name" value="Kinesin motor domain"/>
    <property type="match status" value="1"/>
</dbReference>
<evidence type="ECO:0000256" key="1">
    <source>
        <dbReference type="ARBA" id="ARBA00004245"/>
    </source>
</evidence>
<evidence type="ECO:0000313" key="7">
    <source>
        <dbReference type="EMBL" id="KAK1881337.1"/>
    </source>
</evidence>
<evidence type="ECO:0000256" key="2">
    <source>
        <dbReference type="ARBA" id="ARBA00022741"/>
    </source>
</evidence>
<name>A0AAD9BCN6_DISEL</name>
<dbReference type="PANTHER" id="PTHR24115:SF534">
    <property type="entry name" value="KINESIN-LIKE PROTEIN KIF20B"/>
    <property type="match status" value="1"/>
</dbReference>
<dbReference type="GO" id="GO:0005524">
    <property type="term" value="F:ATP binding"/>
    <property type="evidence" value="ECO:0007669"/>
    <property type="project" value="UniProtKB-UniRule"/>
</dbReference>
<dbReference type="GO" id="GO:0005874">
    <property type="term" value="C:microtubule"/>
    <property type="evidence" value="ECO:0007669"/>
    <property type="project" value="TreeGrafter"/>
</dbReference>
<dbReference type="SUPFAM" id="SSF52540">
    <property type="entry name" value="P-loop containing nucleoside triphosphate hydrolases"/>
    <property type="match status" value="1"/>
</dbReference>
<dbReference type="AlphaFoldDB" id="A0AAD9BCN6"/>
<proteinExistence type="inferred from homology"/>
<keyword evidence="4" id="KW-0963">Cytoplasm</keyword>
<dbReference type="PROSITE" id="PS50067">
    <property type="entry name" value="KINESIN_MOTOR_2"/>
    <property type="match status" value="1"/>
</dbReference>
<dbReference type="InterPro" id="IPR027417">
    <property type="entry name" value="P-loop_NTPase"/>
</dbReference>
<comment type="similarity">
    <text evidence="5">Belongs to the TRAFAC class myosin-kinesin ATPase superfamily. Kinesin family.</text>
</comment>
<evidence type="ECO:0000256" key="4">
    <source>
        <dbReference type="ARBA" id="ARBA00023212"/>
    </source>
</evidence>
<comment type="subcellular location">
    <subcellularLocation>
        <location evidence="1">Cytoplasm</location>
        <location evidence="1">Cytoskeleton</location>
    </subcellularLocation>
</comment>
<evidence type="ECO:0000313" key="8">
    <source>
        <dbReference type="Proteomes" id="UP001228049"/>
    </source>
</evidence>
<dbReference type="Pfam" id="PF00225">
    <property type="entry name" value="Kinesin"/>
    <property type="match status" value="1"/>
</dbReference>
<dbReference type="InterPro" id="IPR001752">
    <property type="entry name" value="Kinesin_motor_dom"/>
</dbReference>
<dbReference type="GO" id="GO:0003777">
    <property type="term" value="F:microtubule motor activity"/>
    <property type="evidence" value="ECO:0007669"/>
    <property type="project" value="InterPro"/>
</dbReference>
<dbReference type="InterPro" id="IPR036961">
    <property type="entry name" value="Kinesin_motor_dom_sf"/>
</dbReference>
<evidence type="ECO:0000259" key="6">
    <source>
        <dbReference type="PROSITE" id="PS50067"/>
    </source>
</evidence>
<reference evidence="7" key="1">
    <citation type="submission" date="2023-04" db="EMBL/GenBank/DDBJ databases">
        <title>Chromosome-level genome of Chaenocephalus aceratus.</title>
        <authorList>
            <person name="Park H."/>
        </authorList>
    </citation>
    <scope>NUCLEOTIDE SEQUENCE</scope>
    <source>
        <strain evidence="7">DE</strain>
        <tissue evidence="7">Muscle</tissue>
    </source>
</reference>
<evidence type="ECO:0000256" key="5">
    <source>
        <dbReference type="PROSITE-ProRule" id="PRU00283"/>
    </source>
</evidence>
<keyword evidence="5" id="KW-0505">Motor protein</keyword>
<dbReference type="PANTHER" id="PTHR24115">
    <property type="entry name" value="KINESIN-RELATED"/>
    <property type="match status" value="1"/>
</dbReference>
<dbReference type="GO" id="GO:0008017">
    <property type="term" value="F:microtubule binding"/>
    <property type="evidence" value="ECO:0007669"/>
    <property type="project" value="InterPro"/>
</dbReference>
<dbReference type="GO" id="GO:0007018">
    <property type="term" value="P:microtubule-based movement"/>
    <property type="evidence" value="ECO:0007669"/>
    <property type="project" value="InterPro"/>
</dbReference>
<keyword evidence="8" id="KW-1185">Reference proteome</keyword>
<feature type="binding site" evidence="5">
    <location>
        <begin position="26"/>
        <end position="33"/>
    </location>
    <ligand>
        <name>ATP</name>
        <dbReference type="ChEBI" id="CHEBI:30616"/>
    </ligand>
</feature>
<accession>A0AAD9BCN6</accession>
<keyword evidence="2 5" id="KW-0547">Nucleotide-binding</keyword>
<dbReference type="InterPro" id="IPR027640">
    <property type="entry name" value="Kinesin-like_fam"/>
</dbReference>
<dbReference type="GO" id="GO:0016887">
    <property type="term" value="F:ATP hydrolysis activity"/>
    <property type="evidence" value="ECO:0007669"/>
    <property type="project" value="TreeGrafter"/>
</dbReference>
<evidence type="ECO:0000256" key="3">
    <source>
        <dbReference type="ARBA" id="ARBA00022840"/>
    </source>
</evidence>
<dbReference type="GO" id="GO:0005871">
    <property type="term" value="C:kinesin complex"/>
    <property type="evidence" value="ECO:0007669"/>
    <property type="project" value="TreeGrafter"/>
</dbReference>
<dbReference type="GO" id="GO:0005634">
    <property type="term" value="C:nucleus"/>
    <property type="evidence" value="ECO:0007669"/>
    <property type="project" value="TreeGrafter"/>
</dbReference>
<organism evidence="7 8">
    <name type="scientific">Dissostichus eleginoides</name>
    <name type="common">Patagonian toothfish</name>
    <name type="synonym">Dissostichus amissus</name>
    <dbReference type="NCBI Taxonomy" id="100907"/>
    <lineage>
        <taxon>Eukaryota</taxon>
        <taxon>Metazoa</taxon>
        <taxon>Chordata</taxon>
        <taxon>Craniata</taxon>
        <taxon>Vertebrata</taxon>
        <taxon>Euteleostomi</taxon>
        <taxon>Actinopterygii</taxon>
        <taxon>Neopterygii</taxon>
        <taxon>Teleostei</taxon>
        <taxon>Neoteleostei</taxon>
        <taxon>Acanthomorphata</taxon>
        <taxon>Eupercaria</taxon>
        <taxon>Perciformes</taxon>
        <taxon>Notothenioidei</taxon>
        <taxon>Nototheniidae</taxon>
        <taxon>Dissostichus</taxon>
    </lineage>
</organism>
<sequence length="217" mass="24241">MMESCFGGKPEREGPVVETVWCSPYGVTNAGKTFTFLGPEHDSGLLPRSLSVIFNSIEGRVYPRSDLKPQRCRDFIRLTTEQQAAESSSKRSLLRLLKESDRSQTSGRSTFLDGSSLSTDSSVSEDSFCLDVDSNVRFSVWVSFCEIYNDNIHDLLEQVPSGQQRRTALRLSGRQGNSFIKDLRWVQASSSEEAYRVMKIGRKNQSFSSTPSTVCPA</sequence>
<feature type="domain" description="Kinesin motor" evidence="6">
    <location>
        <begin position="1"/>
        <end position="217"/>
    </location>
</feature>
<protein>
    <submittedName>
        <fullName evidence="7">Kinesin-like protein KIF20B</fullName>
    </submittedName>
</protein>
<dbReference type="EMBL" id="JASDAP010000024">
    <property type="protein sequence ID" value="KAK1881337.1"/>
    <property type="molecule type" value="Genomic_DNA"/>
</dbReference>
<keyword evidence="4" id="KW-0206">Cytoskeleton</keyword>
<gene>
    <name evidence="7" type="ORF">KUDE01_024503</name>
</gene>
<comment type="caution">
    <text evidence="7">The sequence shown here is derived from an EMBL/GenBank/DDBJ whole genome shotgun (WGS) entry which is preliminary data.</text>
</comment>
<keyword evidence="3 5" id="KW-0067">ATP-binding</keyword>
<dbReference type="Proteomes" id="UP001228049">
    <property type="component" value="Unassembled WGS sequence"/>
</dbReference>